<feature type="transmembrane region" description="Helical" evidence="1">
    <location>
        <begin position="70"/>
        <end position="92"/>
    </location>
</feature>
<evidence type="ECO:0000313" key="2">
    <source>
        <dbReference type="EMBL" id="CAD9538598.1"/>
    </source>
</evidence>
<protein>
    <submittedName>
        <fullName evidence="2">Uncharacterized protein</fullName>
    </submittedName>
</protein>
<reference evidence="2" key="1">
    <citation type="submission" date="2021-01" db="EMBL/GenBank/DDBJ databases">
        <authorList>
            <person name="Corre E."/>
            <person name="Pelletier E."/>
            <person name="Niang G."/>
            <person name="Scheremetjew M."/>
            <person name="Finn R."/>
            <person name="Kale V."/>
            <person name="Holt S."/>
            <person name="Cochrane G."/>
            <person name="Meng A."/>
            <person name="Brown T."/>
            <person name="Cohen L."/>
        </authorList>
    </citation>
    <scope>NUCLEOTIDE SEQUENCE</scope>
    <source>
        <strain evidence="2">RCC3387</strain>
    </source>
</reference>
<evidence type="ECO:0000256" key="1">
    <source>
        <dbReference type="SAM" id="Phobius"/>
    </source>
</evidence>
<name>A0A7S2J748_9DINO</name>
<keyword evidence="1" id="KW-1133">Transmembrane helix</keyword>
<dbReference type="EMBL" id="HBGW01023704">
    <property type="protein sequence ID" value="CAD9538598.1"/>
    <property type="molecule type" value="Transcribed_RNA"/>
</dbReference>
<dbReference type="AlphaFoldDB" id="A0A7S2J748"/>
<keyword evidence="1" id="KW-0472">Membrane</keyword>
<proteinExistence type="predicted"/>
<feature type="transmembrane region" description="Helical" evidence="1">
    <location>
        <begin position="286"/>
        <end position="307"/>
    </location>
</feature>
<sequence length="359" mass="38853">MLAVVLTTLTGPMYPAAMPKIGVVLAPALSQAFPTLYFAWMVIAAGGIRTPWVAWPLWAMFLIASTATEYLFGMASLGSVAMMVLCVLAFFIQCNRNACFTAAATFGVVAIGFAGLRLLQNWGTVEGYIPSAIAPVFTVASSVVMAGAFRLVPSLVWHFFATDDVPKALMVAAMGNATAFTFALRLSRMMAAPEAEATFVLAVSAVSIVVMGLVARTAFPCRVGRAVLRKMNLQDHWIYKFLIIDKVKDLTMRQSLVMSLVPGLFALPSMAIAYASGAPWARRASVWAAIPIYLGSAVLVDLILVLAHRRLSTWWGKAFGGRSAGWPPNRARIGRTCRTKRPRLRPNGRTRFSRAPCLG</sequence>
<feature type="transmembrane region" description="Helical" evidence="1">
    <location>
        <begin position="199"/>
        <end position="219"/>
    </location>
</feature>
<gene>
    <name evidence="2" type="ORF">BRAN1462_LOCUS15020</name>
</gene>
<feature type="transmembrane region" description="Helical" evidence="1">
    <location>
        <begin position="256"/>
        <end position="274"/>
    </location>
</feature>
<keyword evidence="1" id="KW-0812">Transmembrane</keyword>
<organism evidence="2">
    <name type="scientific">Zooxanthella nutricula</name>
    <dbReference type="NCBI Taxonomy" id="1333877"/>
    <lineage>
        <taxon>Eukaryota</taxon>
        <taxon>Sar</taxon>
        <taxon>Alveolata</taxon>
        <taxon>Dinophyceae</taxon>
        <taxon>Peridiniales</taxon>
        <taxon>Peridiniales incertae sedis</taxon>
        <taxon>Zooxanthella</taxon>
    </lineage>
</organism>
<accession>A0A7S2J748</accession>
<feature type="transmembrane region" description="Helical" evidence="1">
    <location>
        <begin position="99"/>
        <end position="120"/>
    </location>
</feature>
<feature type="transmembrane region" description="Helical" evidence="1">
    <location>
        <begin position="132"/>
        <end position="156"/>
    </location>
</feature>
<feature type="transmembrane region" description="Helical" evidence="1">
    <location>
        <begin position="168"/>
        <end position="187"/>
    </location>
</feature>